<dbReference type="InterPro" id="IPR013780">
    <property type="entry name" value="Glyco_hydro_b"/>
</dbReference>
<feature type="domain" description="Alpha galactosidase C-terminal" evidence="10">
    <location>
        <begin position="441"/>
        <end position="489"/>
    </location>
</feature>
<feature type="signal peptide" evidence="9">
    <location>
        <begin position="1"/>
        <end position="20"/>
    </location>
</feature>
<evidence type="ECO:0000256" key="8">
    <source>
        <dbReference type="SAM" id="MobiDB-lite"/>
    </source>
</evidence>
<dbReference type="Gene3D" id="2.60.40.1180">
    <property type="entry name" value="Golgi alpha-mannosidase II"/>
    <property type="match status" value="1"/>
</dbReference>
<comment type="similarity">
    <text evidence="2 7">Belongs to the glycosyl hydrolase 27 family.</text>
</comment>
<dbReference type="GO" id="GO:0005975">
    <property type="term" value="P:carbohydrate metabolic process"/>
    <property type="evidence" value="ECO:0007669"/>
    <property type="project" value="InterPro"/>
</dbReference>
<evidence type="ECO:0000313" key="11">
    <source>
        <dbReference type="EMBL" id="PRW59770.1"/>
    </source>
</evidence>
<dbReference type="CDD" id="cd14792">
    <property type="entry name" value="GH27"/>
    <property type="match status" value="1"/>
</dbReference>
<dbReference type="InterPro" id="IPR041233">
    <property type="entry name" value="Melibiase_C"/>
</dbReference>
<dbReference type="PANTHER" id="PTHR11452:SF75">
    <property type="entry name" value="ALPHA-GALACTOSIDASE MEL1"/>
    <property type="match status" value="1"/>
</dbReference>
<keyword evidence="12" id="KW-1185">Reference proteome</keyword>
<dbReference type="EC" id="3.2.1.22" evidence="3 7"/>
<dbReference type="SUPFAM" id="SSF51445">
    <property type="entry name" value="(Trans)glycosidases"/>
    <property type="match status" value="1"/>
</dbReference>
<gene>
    <name evidence="11" type="ORF">C2E21_1731</name>
</gene>
<accession>A0A2P6U0E9</accession>
<dbReference type="SUPFAM" id="SSF51011">
    <property type="entry name" value="Glycosyl hydrolase domain"/>
    <property type="match status" value="1"/>
</dbReference>
<dbReference type="GO" id="GO:0004557">
    <property type="term" value="F:alpha-galactosidase activity"/>
    <property type="evidence" value="ECO:0007669"/>
    <property type="project" value="UniProtKB-EC"/>
</dbReference>
<dbReference type="InterPro" id="IPR002241">
    <property type="entry name" value="Glyco_hydro_27"/>
</dbReference>
<organism evidence="11 12">
    <name type="scientific">Chlorella sorokiniana</name>
    <name type="common">Freshwater green alga</name>
    <dbReference type="NCBI Taxonomy" id="3076"/>
    <lineage>
        <taxon>Eukaryota</taxon>
        <taxon>Viridiplantae</taxon>
        <taxon>Chlorophyta</taxon>
        <taxon>core chlorophytes</taxon>
        <taxon>Trebouxiophyceae</taxon>
        <taxon>Chlorellales</taxon>
        <taxon>Chlorellaceae</taxon>
        <taxon>Chlorella clade</taxon>
        <taxon>Chlorella</taxon>
    </lineage>
</organism>
<keyword evidence="5 7" id="KW-0378">Hydrolase</keyword>
<dbReference type="PANTHER" id="PTHR11452">
    <property type="entry name" value="ALPHA-GALACTOSIDASE/ALPHA-N-ACETYLGALACTOSAMINIDASE"/>
    <property type="match status" value="1"/>
</dbReference>
<dbReference type="OrthoDB" id="5795902at2759"/>
<reference evidence="11 12" key="1">
    <citation type="journal article" date="2018" name="Plant J.">
        <title>Genome sequences of Chlorella sorokiniana UTEX 1602 and Micractinium conductrix SAG 241.80: implications to maltose excretion by a green alga.</title>
        <authorList>
            <person name="Arriola M.B."/>
            <person name="Velmurugan N."/>
            <person name="Zhang Y."/>
            <person name="Plunkett M.H."/>
            <person name="Hondzo H."/>
            <person name="Barney B.M."/>
        </authorList>
    </citation>
    <scope>NUCLEOTIDE SEQUENCE [LARGE SCALE GENOMIC DNA]</scope>
    <source>
        <strain evidence="12">UTEX 1602</strain>
    </source>
</reference>
<evidence type="ECO:0000259" key="10">
    <source>
        <dbReference type="Pfam" id="PF17801"/>
    </source>
</evidence>
<evidence type="ECO:0000256" key="2">
    <source>
        <dbReference type="ARBA" id="ARBA00009743"/>
    </source>
</evidence>
<evidence type="ECO:0000256" key="5">
    <source>
        <dbReference type="ARBA" id="ARBA00022801"/>
    </source>
</evidence>
<dbReference type="EMBL" id="LHPG02000003">
    <property type="protein sequence ID" value="PRW59770.1"/>
    <property type="molecule type" value="Genomic_DNA"/>
</dbReference>
<proteinExistence type="inferred from homology"/>
<sequence length="533" mass="57179">MRSRVLAAALVALALPLCTAHIGEEIPQQHTRQQALLGRKAGPDSSPGLPDVPAPDAEAGLTGLGTGSSLGGVTGTDNSGSSADVTMLAAGGSEFDLTGTLFNGNAQAFTQAVLASGMLQLPDSTTIKTLRECLAGGEPGASAVAKAVTACCSKVAEHLAGALLSLEAGPSFVSDLDAALKATGSYLVMDDGWSDPERGASGRLQADRTRFPSAAGIKAVADCVRDQGLLLGIYGDSGGLRLGQWAGRYTCQGFPGSYGHERQDAQTFAEWGVSLLKFDNCFSEGEGEVMERFVAMRDALLAANASIVYMLCEWVAHSWRTTFDIHASWESVMQNLDESIGLARYSGPGEWNDLDMLEVCLDALTEQPANRFLSEKEERAHFALWAILKSPLMIAADLRSMRPSSLEVLKAKEIIGINQDPLGVAGDLIWKQGPKEYQTSSFSIRWEQLGYAPDTQAAVRDLWAGEDLGVYNTSFSAEVRLHDALAFRITPLHPLPAHSEWRPWLGQPMYERHEEDESWIPPLLWAGAAPESD</sequence>
<dbReference type="AlphaFoldDB" id="A0A2P6U0E9"/>
<evidence type="ECO:0000256" key="6">
    <source>
        <dbReference type="ARBA" id="ARBA00023295"/>
    </source>
</evidence>
<dbReference type="PRINTS" id="PR00740">
    <property type="entry name" value="GLHYDRLASE27"/>
</dbReference>
<evidence type="ECO:0000313" key="12">
    <source>
        <dbReference type="Proteomes" id="UP000239899"/>
    </source>
</evidence>
<dbReference type="Proteomes" id="UP000239899">
    <property type="component" value="Unassembled WGS sequence"/>
</dbReference>
<evidence type="ECO:0000256" key="4">
    <source>
        <dbReference type="ARBA" id="ARBA00022729"/>
    </source>
</evidence>
<dbReference type="Pfam" id="PF16499">
    <property type="entry name" value="Melibiase_2"/>
    <property type="match status" value="1"/>
</dbReference>
<comment type="catalytic activity">
    <reaction evidence="1 7">
        <text>Hydrolysis of terminal, non-reducing alpha-D-galactose residues in alpha-D-galactosides, including galactose oligosaccharides, galactomannans and galactolipids.</text>
        <dbReference type="EC" id="3.2.1.22"/>
    </reaction>
</comment>
<dbReference type="Gene3D" id="3.20.20.70">
    <property type="entry name" value="Aldolase class I"/>
    <property type="match status" value="1"/>
</dbReference>
<keyword evidence="4 9" id="KW-0732">Signal</keyword>
<evidence type="ECO:0000256" key="3">
    <source>
        <dbReference type="ARBA" id="ARBA00012755"/>
    </source>
</evidence>
<dbReference type="InterPro" id="IPR013785">
    <property type="entry name" value="Aldolase_TIM"/>
</dbReference>
<evidence type="ECO:0000256" key="7">
    <source>
        <dbReference type="RuleBase" id="RU361168"/>
    </source>
</evidence>
<feature type="region of interest" description="Disordered" evidence="8">
    <location>
        <begin position="30"/>
        <end position="77"/>
    </location>
</feature>
<dbReference type="Pfam" id="PF17801">
    <property type="entry name" value="Melibiase_C"/>
    <property type="match status" value="1"/>
</dbReference>
<evidence type="ECO:0000256" key="9">
    <source>
        <dbReference type="SAM" id="SignalP"/>
    </source>
</evidence>
<name>A0A2P6U0E9_CHLSO</name>
<feature type="chain" id="PRO_5015115007" description="Alpha-galactosidase" evidence="9">
    <location>
        <begin position="21"/>
        <end position="533"/>
    </location>
</feature>
<protein>
    <recommendedName>
        <fullName evidence="3 7">Alpha-galactosidase</fullName>
        <ecNumber evidence="3 7">3.2.1.22</ecNumber>
    </recommendedName>
    <alternativeName>
        <fullName evidence="7">Melibiase</fullName>
    </alternativeName>
</protein>
<dbReference type="STRING" id="3076.A0A2P6U0E9"/>
<keyword evidence="7" id="KW-1015">Disulfide bond</keyword>
<evidence type="ECO:0000256" key="1">
    <source>
        <dbReference type="ARBA" id="ARBA00001255"/>
    </source>
</evidence>
<keyword evidence="6 7" id="KW-0326">Glycosidase</keyword>
<dbReference type="InterPro" id="IPR017853">
    <property type="entry name" value="GH"/>
</dbReference>
<comment type="caution">
    <text evidence="11">The sequence shown here is derived from an EMBL/GenBank/DDBJ whole genome shotgun (WGS) entry which is preliminary data.</text>
</comment>
<feature type="compositionally biased region" description="Gly residues" evidence="8">
    <location>
        <begin position="62"/>
        <end position="74"/>
    </location>
</feature>